<dbReference type="InterPro" id="IPR031167">
    <property type="entry name" value="G_OBG"/>
</dbReference>
<dbReference type="GO" id="GO:1902775">
    <property type="term" value="P:mitochondrial large ribosomal subunit assembly"/>
    <property type="evidence" value="ECO:0007669"/>
    <property type="project" value="EnsemblFungi"/>
</dbReference>
<dbReference type="InterPro" id="IPR014100">
    <property type="entry name" value="GTP-bd_Obg/CgtA"/>
</dbReference>
<dbReference type="InterPro" id="IPR036726">
    <property type="entry name" value="GTP1_OBG_dom_sf"/>
</dbReference>
<dbReference type="GO" id="GO:0003924">
    <property type="term" value="F:GTPase activity"/>
    <property type="evidence" value="ECO:0007669"/>
    <property type="project" value="InterPro"/>
</dbReference>
<dbReference type="NCBIfam" id="TIGR00231">
    <property type="entry name" value="small_GTP"/>
    <property type="match status" value="1"/>
</dbReference>
<dbReference type="InterPro" id="IPR027417">
    <property type="entry name" value="P-loop_NTPase"/>
</dbReference>
<dbReference type="PROSITE" id="PS51883">
    <property type="entry name" value="OBG"/>
    <property type="match status" value="1"/>
</dbReference>
<keyword evidence="7" id="KW-1185">Reference proteome</keyword>
<dbReference type="PIRSF" id="PIRSF002401">
    <property type="entry name" value="GTP_bd_Obg/CgtA"/>
    <property type="match status" value="1"/>
</dbReference>
<comment type="similarity">
    <text evidence="1">Belongs to the TRAFAC class OBG-HflX-like GTPase superfamily. OBG GTPase family.</text>
</comment>
<name>A0A1E3PN77_9ASCO</name>
<dbReference type="SUPFAM" id="SSF52540">
    <property type="entry name" value="P-loop containing nucleoside triphosphate hydrolases"/>
    <property type="match status" value="1"/>
</dbReference>
<reference evidence="6 7" key="1">
    <citation type="journal article" date="2016" name="Proc. Natl. Acad. Sci. U.S.A.">
        <title>Comparative genomics of biotechnologically important yeasts.</title>
        <authorList>
            <person name="Riley R."/>
            <person name="Haridas S."/>
            <person name="Wolfe K.H."/>
            <person name="Lopes M.R."/>
            <person name="Hittinger C.T."/>
            <person name="Goeker M."/>
            <person name="Salamov A.A."/>
            <person name="Wisecaver J.H."/>
            <person name="Long T.M."/>
            <person name="Calvey C.H."/>
            <person name="Aerts A.L."/>
            <person name="Barry K.W."/>
            <person name="Choi C."/>
            <person name="Clum A."/>
            <person name="Coughlan A.Y."/>
            <person name="Deshpande S."/>
            <person name="Douglass A.P."/>
            <person name="Hanson S.J."/>
            <person name="Klenk H.-P."/>
            <person name="LaButti K.M."/>
            <person name="Lapidus A."/>
            <person name="Lindquist E.A."/>
            <person name="Lipzen A.M."/>
            <person name="Meier-Kolthoff J.P."/>
            <person name="Ohm R.A."/>
            <person name="Otillar R.P."/>
            <person name="Pangilinan J.L."/>
            <person name="Peng Y."/>
            <person name="Rokas A."/>
            <person name="Rosa C.A."/>
            <person name="Scheuner C."/>
            <person name="Sibirny A.A."/>
            <person name="Slot J.C."/>
            <person name="Stielow J.B."/>
            <person name="Sun H."/>
            <person name="Kurtzman C.P."/>
            <person name="Blackwell M."/>
            <person name="Grigoriev I.V."/>
            <person name="Jeffries T.W."/>
        </authorList>
    </citation>
    <scope>NUCLEOTIDE SEQUENCE [LARGE SCALE GENOMIC DNA]</scope>
    <source>
        <strain evidence="6 7">DSM 6958</strain>
    </source>
</reference>
<dbReference type="Pfam" id="PF01018">
    <property type="entry name" value="GTP1_OBG"/>
    <property type="match status" value="2"/>
</dbReference>
<dbReference type="EMBL" id="KV454408">
    <property type="protein sequence ID" value="ODQ66684.1"/>
    <property type="molecule type" value="Genomic_DNA"/>
</dbReference>
<dbReference type="InterPro" id="IPR005225">
    <property type="entry name" value="Small_GTP-bd"/>
</dbReference>
<dbReference type="PANTHER" id="PTHR11702:SF31">
    <property type="entry name" value="MITOCHONDRIAL RIBOSOME-ASSOCIATED GTPASE 2"/>
    <property type="match status" value="1"/>
</dbReference>
<dbReference type="PANTHER" id="PTHR11702">
    <property type="entry name" value="DEVELOPMENTALLY REGULATED GTP-BINDING PROTEIN-RELATED"/>
    <property type="match status" value="1"/>
</dbReference>
<sequence length="404" mass="44315">MIKLSTGNGGNGNVSFYRDTGRAIGPPDGGDGGTGGNIYIQAVEGFGSLEKLKSVYKSGQGQSGMTKQQNGKNGDDVLIQVPVGTVLKWMPDPVLHDKTENAEPLKVDIKVTGFMSENPNCIQLERSVYRDGEGWIFKEKDEEYQNEKEYFQKLKKQVKFHDASLRMTEKSEDIFPINGIDLSEPCSPILLMRGGRGGMGNMHFHTIDIRNPKFSKVGRSGLTSYFLLELKLIADLGLVGLPNAGKSTLLNAISNARPRIGHWEFTTLFPTIGTISMGISKPTFTVADIPGIVEGAKDNKGMGLDFLRHIERTGGLVFVLALDTKDPCKDLEILVNEIGPKRMQNKRILVVATKADTQGSEDNFAAVYKKVNAFNWDIVPCCAKDGKNIEEVIKAMGNAANKKW</sequence>
<dbReference type="PROSITE" id="PS51710">
    <property type="entry name" value="G_OBG"/>
    <property type="match status" value="1"/>
</dbReference>
<keyword evidence="2" id="KW-0547">Nucleotide-binding</keyword>
<evidence type="ECO:0000259" key="5">
    <source>
        <dbReference type="PROSITE" id="PS51883"/>
    </source>
</evidence>
<dbReference type="SUPFAM" id="SSF82051">
    <property type="entry name" value="Obg GTP-binding protein N-terminal domain"/>
    <property type="match status" value="1"/>
</dbReference>
<dbReference type="Proteomes" id="UP000095009">
    <property type="component" value="Unassembled WGS sequence"/>
</dbReference>
<dbReference type="Pfam" id="PF01926">
    <property type="entry name" value="MMR_HSR1"/>
    <property type="match status" value="1"/>
</dbReference>
<dbReference type="GO" id="GO:0005743">
    <property type="term" value="C:mitochondrial inner membrane"/>
    <property type="evidence" value="ECO:0007669"/>
    <property type="project" value="EnsemblFungi"/>
</dbReference>
<organism evidence="6 7">
    <name type="scientific">Nadsonia fulvescens var. elongata DSM 6958</name>
    <dbReference type="NCBI Taxonomy" id="857566"/>
    <lineage>
        <taxon>Eukaryota</taxon>
        <taxon>Fungi</taxon>
        <taxon>Dikarya</taxon>
        <taxon>Ascomycota</taxon>
        <taxon>Saccharomycotina</taxon>
        <taxon>Dipodascomycetes</taxon>
        <taxon>Dipodascales</taxon>
        <taxon>Dipodascales incertae sedis</taxon>
        <taxon>Nadsonia</taxon>
    </lineage>
</organism>
<evidence type="ECO:0000313" key="6">
    <source>
        <dbReference type="EMBL" id="ODQ66684.1"/>
    </source>
</evidence>
<evidence type="ECO:0000256" key="3">
    <source>
        <dbReference type="ARBA" id="ARBA00023134"/>
    </source>
</evidence>
<evidence type="ECO:0000256" key="1">
    <source>
        <dbReference type="ARBA" id="ARBA00007699"/>
    </source>
</evidence>
<dbReference type="GO" id="GO:0005525">
    <property type="term" value="F:GTP binding"/>
    <property type="evidence" value="ECO:0007669"/>
    <property type="project" value="UniProtKB-KW"/>
</dbReference>
<dbReference type="Gene3D" id="3.40.50.300">
    <property type="entry name" value="P-loop containing nucleotide triphosphate hydrolases"/>
    <property type="match status" value="1"/>
</dbReference>
<accession>A0A1E3PN77</accession>
<dbReference type="STRING" id="857566.A0A1E3PN77"/>
<proteinExistence type="inferred from homology"/>
<dbReference type="Gene3D" id="2.70.210.12">
    <property type="entry name" value="GTP1/OBG domain"/>
    <property type="match status" value="1"/>
</dbReference>
<dbReference type="CDD" id="cd01898">
    <property type="entry name" value="Obg"/>
    <property type="match status" value="1"/>
</dbReference>
<keyword evidence="3" id="KW-0342">GTP-binding</keyword>
<dbReference type="InterPro" id="IPR006073">
    <property type="entry name" value="GTP-bd"/>
</dbReference>
<dbReference type="InterPro" id="IPR006169">
    <property type="entry name" value="GTP1_OBG_dom"/>
</dbReference>
<dbReference type="GO" id="GO:0000287">
    <property type="term" value="F:magnesium ion binding"/>
    <property type="evidence" value="ECO:0007669"/>
    <property type="project" value="InterPro"/>
</dbReference>
<dbReference type="PRINTS" id="PR00326">
    <property type="entry name" value="GTP1OBG"/>
</dbReference>
<dbReference type="AlphaFoldDB" id="A0A1E3PN77"/>
<dbReference type="OrthoDB" id="347018at2759"/>
<evidence type="ECO:0000256" key="2">
    <source>
        <dbReference type="ARBA" id="ARBA00022741"/>
    </source>
</evidence>
<protein>
    <submittedName>
        <fullName evidence="6">GTP-binding protein Obg/CgtA</fullName>
    </submittedName>
</protein>
<feature type="domain" description="OBG-type G" evidence="4">
    <location>
        <begin position="234"/>
        <end position="401"/>
    </location>
</feature>
<dbReference type="GO" id="GO:0043022">
    <property type="term" value="F:ribosome binding"/>
    <property type="evidence" value="ECO:0007669"/>
    <property type="project" value="EnsemblFungi"/>
</dbReference>
<gene>
    <name evidence="6" type="ORF">NADFUDRAFT_82433</name>
</gene>
<dbReference type="InterPro" id="IPR045086">
    <property type="entry name" value="OBG_GTPase"/>
</dbReference>
<evidence type="ECO:0000313" key="7">
    <source>
        <dbReference type="Proteomes" id="UP000095009"/>
    </source>
</evidence>
<feature type="domain" description="Obg" evidence="5">
    <location>
        <begin position="1"/>
        <end position="233"/>
    </location>
</feature>
<evidence type="ECO:0000259" key="4">
    <source>
        <dbReference type="PROSITE" id="PS51710"/>
    </source>
</evidence>